<protein>
    <submittedName>
        <fullName evidence="8">Uncharacterized protein</fullName>
    </submittedName>
</protein>
<feature type="transmembrane region" description="Helical" evidence="7">
    <location>
        <begin position="290"/>
        <end position="306"/>
    </location>
</feature>
<feature type="transmembrane region" description="Helical" evidence="7">
    <location>
        <begin position="193"/>
        <end position="214"/>
    </location>
</feature>
<organism evidence="8 9">
    <name type="scientific">Chara braunii</name>
    <name type="common">Braun's stonewort</name>
    <dbReference type="NCBI Taxonomy" id="69332"/>
    <lineage>
        <taxon>Eukaryota</taxon>
        <taxon>Viridiplantae</taxon>
        <taxon>Streptophyta</taxon>
        <taxon>Charophyceae</taxon>
        <taxon>Charales</taxon>
        <taxon>Characeae</taxon>
        <taxon>Chara</taxon>
    </lineage>
</organism>
<dbReference type="EMBL" id="BFEA01000003">
    <property type="protein sequence ID" value="GBG59137.1"/>
    <property type="molecule type" value="Genomic_DNA"/>
</dbReference>
<dbReference type="Gramene" id="GBG59137">
    <property type="protein sequence ID" value="GBG59137"/>
    <property type="gene ID" value="CBR_g32154"/>
</dbReference>
<feature type="transmembrane region" description="Helical" evidence="7">
    <location>
        <begin position="256"/>
        <end position="278"/>
    </location>
</feature>
<evidence type="ECO:0000256" key="5">
    <source>
        <dbReference type="ARBA" id="ARBA00023136"/>
    </source>
</evidence>
<dbReference type="InterPro" id="IPR007271">
    <property type="entry name" value="Nuc_sug_transpt"/>
</dbReference>
<evidence type="ECO:0000313" key="8">
    <source>
        <dbReference type="EMBL" id="GBG59137.1"/>
    </source>
</evidence>
<feature type="transmembrane region" description="Helical" evidence="7">
    <location>
        <begin position="127"/>
        <end position="146"/>
    </location>
</feature>
<dbReference type="SMR" id="A0A388JMW3"/>
<sequence>MWQLKRHRSGEVWEERRGVGIRQEGSGRASGSGRWMEQTSRRASAGCTLQSSAGGGRGGMTWREEDKLARSDETDESKLQKDGCSLTASSSNYKKLLVACLLTVLTCSQGLLMQASEVDGGYPYDVAVIPFLAELVKLLLSFSFLYKQLRGSPPGSVQMTTTWKSMSLYPIPSVLYLIHNNIQFYTLQYVDAAMYQILGNLKIVTTGFLFRVFLRRHLSRTQWLALLLLTCGATTSQIQGCTAGCTAAALSGPLPGYMLGVLSAWLSAMAGVYTEFLMKKDNDALYWQNVQLYAFGVFFNGLRLTVDDLLQGFSQGFWWRRLTNGFTFITWVIVLNFSFAGLFVSWIMKYADTIVKVYATSGAMLLTAVLSIWGSKGGEDGKDEVRGGEVAEADTKGAVAGETRRGDSAGGNAGMATDAMEEHTKTEGSTAVVVATDATEEHTKTKGDIASMVATDAMEEHTETKGDTATAGRVALAESIVEATKADGEEAANRKGVARVTNGMEGVITTDEDAGAADAGNEEEAVIGVTGVGNEEGAVTGVVRGQCVDTRESG</sequence>
<evidence type="ECO:0000256" key="4">
    <source>
        <dbReference type="ARBA" id="ARBA00022989"/>
    </source>
</evidence>
<feature type="transmembrane region" description="Helical" evidence="7">
    <location>
        <begin position="326"/>
        <end position="348"/>
    </location>
</feature>
<evidence type="ECO:0000256" key="3">
    <source>
        <dbReference type="ARBA" id="ARBA00022692"/>
    </source>
</evidence>
<comment type="subcellular location">
    <subcellularLocation>
        <location evidence="1">Membrane</location>
        <topology evidence="1">Multi-pass membrane protein</topology>
    </subcellularLocation>
</comment>
<feature type="transmembrane region" description="Helical" evidence="7">
    <location>
        <begin position="355"/>
        <end position="374"/>
    </location>
</feature>
<dbReference type="PANTHER" id="PTHR10231">
    <property type="entry name" value="NUCLEOTIDE-SUGAR TRANSMEMBRANE TRANSPORTER"/>
    <property type="match status" value="1"/>
</dbReference>
<dbReference type="GO" id="GO:0015165">
    <property type="term" value="F:pyrimidine nucleotide-sugar transmembrane transporter activity"/>
    <property type="evidence" value="ECO:0007669"/>
    <property type="project" value="InterPro"/>
</dbReference>
<reference evidence="8 9" key="1">
    <citation type="journal article" date="2018" name="Cell">
        <title>The Chara Genome: Secondary Complexity and Implications for Plant Terrestrialization.</title>
        <authorList>
            <person name="Nishiyama T."/>
            <person name="Sakayama H."/>
            <person name="Vries J.D."/>
            <person name="Buschmann H."/>
            <person name="Saint-Marcoux D."/>
            <person name="Ullrich K.K."/>
            <person name="Haas F.B."/>
            <person name="Vanderstraeten L."/>
            <person name="Becker D."/>
            <person name="Lang D."/>
            <person name="Vosolsobe S."/>
            <person name="Rombauts S."/>
            <person name="Wilhelmsson P.K.I."/>
            <person name="Janitza P."/>
            <person name="Kern R."/>
            <person name="Heyl A."/>
            <person name="Rumpler F."/>
            <person name="Villalobos L.I.A.C."/>
            <person name="Clay J.M."/>
            <person name="Skokan R."/>
            <person name="Toyoda A."/>
            <person name="Suzuki Y."/>
            <person name="Kagoshima H."/>
            <person name="Schijlen E."/>
            <person name="Tajeshwar N."/>
            <person name="Catarino B."/>
            <person name="Hetherington A.J."/>
            <person name="Saltykova A."/>
            <person name="Bonnot C."/>
            <person name="Breuninger H."/>
            <person name="Symeonidi A."/>
            <person name="Radhakrishnan G.V."/>
            <person name="Van Nieuwerburgh F."/>
            <person name="Deforce D."/>
            <person name="Chang C."/>
            <person name="Karol K.G."/>
            <person name="Hedrich R."/>
            <person name="Ulvskov P."/>
            <person name="Glockner G."/>
            <person name="Delwiche C.F."/>
            <person name="Petrasek J."/>
            <person name="Van de Peer Y."/>
            <person name="Friml J."/>
            <person name="Beilby M."/>
            <person name="Dolan L."/>
            <person name="Kohara Y."/>
            <person name="Sugano S."/>
            <person name="Fujiyama A."/>
            <person name="Delaux P.-M."/>
            <person name="Quint M."/>
            <person name="TheiBen G."/>
            <person name="Hagemann M."/>
            <person name="Harholt J."/>
            <person name="Dunand C."/>
            <person name="Zachgo S."/>
            <person name="Langdale J."/>
            <person name="Maumus F."/>
            <person name="Straeten D.V.D."/>
            <person name="Gould S.B."/>
            <person name="Rensing S.A."/>
        </authorList>
    </citation>
    <scope>NUCLEOTIDE SEQUENCE [LARGE SCALE GENOMIC DNA]</scope>
    <source>
        <strain evidence="8 9">S276</strain>
    </source>
</reference>
<keyword evidence="9" id="KW-1185">Reference proteome</keyword>
<dbReference type="SUPFAM" id="SSF103481">
    <property type="entry name" value="Multidrug resistance efflux transporter EmrE"/>
    <property type="match status" value="1"/>
</dbReference>
<evidence type="ECO:0000256" key="6">
    <source>
        <dbReference type="SAM" id="MobiDB-lite"/>
    </source>
</evidence>
<feature type="transmembrane region" description="Helical" evidence="7">
    <location>
        <begin position="226"/>
        <end position="250"/>
    </location>
</feature>
<evidence type="ECO:0000256" key="7">
    <source>
        <dbReference type="SAM" id="Phobius"/>
    </source>
</evidence>
<feature type="region of interest" description="Disordered" evidence="6">
    <location>
        <begin position="378"/>
        <end position="415"/>
    </location>
</feature>
<feature type="compositionally biased region" description="Polar residues" evidence="6">
    <location>
        <begin position="37"/>
        <end position="52"/>
    </location>
</feature>
<feature type="compositionally biased region" description="Basic and acidic residues" evidence="6">
    <location>
        <begin position="378"/>
        <end position="395"/>
    </location>
</feature>
<accession>A0A388JMW3</accession>
<dbReference type="OrthoDB" id="408493at2759"/>
<dbReference type="InterPro" id="IPR037185">
    <property type="entry name" value="EmrE-like"/>
</dbReference>
<feature type="region of interest" description="Disordered" evidence="6">
    <location>
        <begin position="16"/>
        <end position="62"/>
    </location>
</feature>
<gene>
    <name evidence="8" type="ORF">CBR_g32154</name>
</gene>
<feature type="transmembrane region" description="Helical" evidence="7">
    <location>
        <begin position="167"/>
        <end position="187"/>
    </location>
</feature>
<evidence type="ECO:0000256" key="2">
    <source>
        <dbReference type="ARBA" id="ARBA00006447"/>
    </source>
</evidence>
<dbReference type="GO" id="GO:0000139">
    <property type="term" value="C:Golgi membrane"/>
    <property type="evidence" value="ECO:0007669"/>
    <property type="project" value="InterPro"/>
</dbReference>
<keyword evidence="3 7" id="KW-0812">Transmembrane</keyword>
<dbReference type="NCBIfam" id="TIGR00803">
    <property type="entry name" value="nst"/>
    <property type="match status" value="1"/>
</dbReference>
<name>A0A388JMW3_CHABU</name>
<keyword evidence="4 7" id="KW-1133">Transmembrane helix</keyword>
<dbReference type="AlphaFoldDB" id="A0A388JMW3"/>
<dbReference type="Pfam" id="PF04142">
    <property type="entry name" value="Nuc_sug_transp"/>
    <property type="match status" value="1"/>
</dbReference>
<proteinExistence type="inferred from homology"/>
<dbReference type="STRING" id="69332.A0A388JMW3"/>
<evidence type="ECO:0000256" key="1">
    <source>
        <dbReference type="ARBA" id="ARBA00004141"/>
    </source>
</evidence>
<comment type="similarity">
    <text evidence="2">Belongs to the nucleotide-sugar transporter family. CMP-Sialate:CMP antiporter (TC 2.A.7.12) subfamily.</text>
</comment>
<evidence type="ECO:0000313" key="9">
    <source>
        <dbReference type="Proteomes" id="UP000265515"/>
    </source>
</evidence>
<dbReference type="Proteomes" id="UP000265515">
    <property type="component" value="Unassembled WGS sequence"/>
</dbReference>
<comment type="caution">
    <text evidence="8">The sequence shown here is derived from an EMBL/GenBank/DDBJ whole genome shotgun (WGS) entry which is preliminary data.</text>
</comment>
<feature type="transmembrane region" description="Helical" evidence="7">
    <location>
        <begin position="96"/>
        <end position="115"/>
    </location>
</feature>
<keyword evidence="5 7" id="KW-0472">Membrane</keyword>